<reference evidence="4 5" key="1">
    <citation type="submission" date="2018-07" db="EMBL/GenBank/DDBJ databases">
        <title>Parabacteroides acidifaciens nov. sp., isolated from human feces.</title>
        <authorList>
            <person name="Wang Y.J."/>
        </authorList>
    </citation>
    <scope>NUCLEOTIDE SEQUENCE [LARGE SCALE GENOMIC DNA]</scope>
    <source>
        <strain evidence="4 5">426-9</strain>
    </source>
</reference>
<proteinExistence type="predicted"/>
<protein>
    <submittedName>
        <fullName evidence="4">DUF3868 domain-containing protein</fullName>
    </submittedName>
</protein>
<dbReference type="RefSeq" id="WP_115500982.1">
    <property type="nucleotide sequence ID" value="NZ_JACRTI010000061.1"/>
</dbReference>
<keyword evidence="6" id="KW-1185">Reference proteome</keyword>
<comment type="caution">
    <text evidence="4">The sequence shown here is derived from an EMBL/GenBank/DDBJ whole genome shotgun (WGS) entry which is preliminary data.</text>
</comment>
<evidence type="ECO:0000313" key="5">
    <source>
        <dbReference type="Proteomes" id="UP000256321"/>
    </source>
</evidence>
<reference evidence="3 6" key="2">
    <citation type="submission" date="2020-08" db="EMBL/GenBank/DDBJ databases">
        <title>Genome public.</title>
        <authorList>
            <person name="Liu C."/>
            <person name="Sun Q."/>
        </authorList>
    </citation>
    <scope>NUCLEOTIDE SEQUENCE [LARGE SCALE GENOMIC DNA]</scope>
    <source>
        <strain evidence="3 6">426_9</strain>
    </source>
</reference>
<dbReference type="Proteomes" id="UP000629596">
    <property type="component" value="Unassembled WGS sequence"/>
</dbReference>
<evidence type="ECO:0000256" key="1">
    <source>
        <dbReference type="SAM" id="SignalP"/>
    </source>
</evidence>
<dbReference type="Gene3D" id="3.30.1330.60">
    <property type="entry name" value="OmpA-like domain"/>
    <property type="match status" value="1"/>
</dbReference>
<dbReference type="SUPFAM" id="SSF103088">
    <property type="entry name" value="OmpA-like"/>
    <property type="match status" value="1"/>
</dbReference>
<dbReference type="Proteomes" id="UP000256321">
    <property type="component" value="Unassembled WGS sequence"/>
</dbReference>
<dbReference type="InterPro" id="IPR024480">
    <property type="entry name" value="DUF3868"/>
</dbReference>
<gene>
    <name evidence="4" type="ORF">DWU89_17820</name>
    <name evidence="3" type="ORF">H8784_17410</name>
</gene>
<evidence type="ECO:0000259" key="2">
    <source>
        <dbReference type="Pfam" id="PF12984"/>
    </source>
</evidence>
<dbReference type="Pfam" id="PF12984">
    <property type="entry name" value="DUF3868"/>
    <property type="match status" value="1"/>
</dbReference>
<accession>A0A3D8HB47</accession>
<evidence type="ECO:0000313" key="6">
    <source>
        <dbReference type="Proteomes" id="UP000629596"/>
    </source>
</evidence>
<name>A0A3D8HB47_9BACT</name>
<feature type="domain" description="DUF3868" evidence="2">
    <location>
        <begin position="25"/>
        <end position="98"/>
    </location>
</feature>
<organism evidence="4 5">
    <name type="scientific">Parabacteroides acidifaciens</name>
    <dbReference type="NCBI Taxonomy" id="2290935"/>
    <lineage>
        <taxon>Bacteria</taxon>
        <taxon>Pseudomonadati</taxon>
        <taxon>Bacteroidota</taxon>
        <taxon>Bacteroidia</taxon>
        <taxon>Bacteroidales</taxon>
        <taxon>Tannerellaceae</taxon>
        <taxon>Parabacteroides</taxon>
    </lineage>
</organism>
<dbReference type="EMBL" id="JACRTI010000061">
    <property type="protein sequence ID" value="MBC8603490.1"/>
    <property type="molecule type" value="Genomic_DNA"/>
</dbReference>
<dbReference type="InterPro" id="IPR036737">
    <property type="entry name" value="OmpA-like_sf"/>
</dbReference>
<evidence type="ECO:0000313" key="4">
    <source>
        <dbReference type="EMBL" id="RDU47767.1"/>
    </source>
</evidence>
<dbReference type="EMBL" id="QREV01000061">
    <property type="protein sequence ID" value="RDU47767.1"/>
    <property type="molecule type" value="Genomic_DNA"/>
</dbReference>
<evidence type="ECO:0000313" key="3">
    <source>
        <dbReference type="EMBL" id="MBC8603490.1"/>
    </source>
</evidence>
<dbReference type="AlphaFoldDB" id="A0A3D8HB47"/>
<feature type="chain" id="PRO_5017745690" evidence="1">
    <location>
        <begin position="26"/>
        <end position="488"/>
    </location>
</feature>
<sequence length="488" mass="54091">MKKTIKLYMAAALLAVISPAILAQAPVKVVCNELKQQGKELLIDAVITVDGSQIKSRENLTLTPVLESASQKEGLPSILLNGRISQKVYDREIALNNLQDEPRFLVVQTGKSESVINYKMTIPFESWMKDARFVLVPNMCGCGKEAQGEPLLIADKVMTRPDKRYEVMPTLAYISPEAETVKHRAEVGTAYLDFQVGRYAILPDFRNNAVELAKIDNTIKTVVDDKNITLSGIVLKGYASPEGSYKSNAVLAENRVKALRGYIEKKHDFKSSFFKLETVPEDWEGFKAKVEADNQVPDRDAVLAIINSDKDPDKKEAELRALNGGAAYRYVLAGIFPSLRRSEYRVDYTVREFTVEEGREIIKTHPQQLSLSEMFAVANSYEIGSKDYNDVFEIAVRMYSDDPVANLNAANIALSKKDLSAARNYLAKAGNSPEAIHARGVLNLMEGNLSEAGRLLEQAKAAGVKGAAANLDELRKKEADNQLFDSFE</sequence>
<feature type="signal peptide" evidence="1">
    <location>
        <begin position="1"/>
        <end position="25"/>
    </location>
</feature>
<keyword evidence="1" id="KW-0732">Signal</keyword>